<keyword evidence="3" id="KW-1185">Reference proteome</keyword>
<feature type="signal peptide" evidence="1">
    <location>
        <begin position="1"/>
        <end position="22"/>
    </location>
</feature>
<evidence type="ECO:0000313" key="3">
    <source>
        <dbReference type="Proteomes" id="UP000078561"/>
    </source>
</evidence>
<reference evidence="2" key="1">
    <citation type="submission" date="2016-04" db="EMBL/GenBank/DDBJ databases">
        <authorList>
            <person name="Evans L.H."/>
            <person name="Alamgir A."/>
            <person name="Owens N."/>
            <person name="Weber N.D."/>
            <person name="Virtaneva K."/>
            <person name="Barbian K."/>
            <person name="Babar A."/>
            <person name="Rosenke K."/>
        </authorList>
    </citation>
    <scope>NUCLEOTIDE SEQUENCE [LARGE SCALE GENOMIC DNA]</scope>
    <source>
        <strain evidence="2">CBS 101.48</strain>
    </source>
</reference>
<name>A0A168KT43_ABSGL</name>
<sequence>MYSVIIIGVAIMLMVQVTLVLGAPIHPSENKGAPPSPPPPQDDGVILIEVFSQLVSGHWKFDHLDSLISQSHKEIADRLQDRIQIDMIQTLPLDPISMNQQQQQQQQQRQKPIMMRPTEVMEYGLLKSQMMNAIQARTRGMLPEMWDQMGGEALGRPKMERMIQEFLRSSCPPPSPPLLQHRHQEAAAKGVKDRVTLSCLQTHLARFSSQLNDYIQTHLTKIWNQLHQQALPDLLDSTAKDLENLIAYFNHNIDNLQHHRIHLTVLPWVDIAPPPLLSFTDQDDSDDHSLFSNFVSMAKVEV</sequence>
<dbReference type="EMBL" id="LT550309">
    <property type="protein sequence ID" value="SAL95381.1"/>
    <property type="molecule type" value="Genomic_DNA"/>
</dbReference>
<dbReference type="Proteomes" id="UP000078561">
    <property type="component" value="Unassembled WGS sequence"/>
</dbReference>
<evidence type="ECO:0000313" key="2">
    <source>
        <dbReference type="EMBL" id="SAL95381.1"/>
    </source>
</evidence>
<accession>A0A168KT43</accession>
<dbReference type="STRING" id="4829.A0A168KT43"/>
<protein>
    <submittedName>
        <fullName evidence="2">Uncharacterized protein</fullName>
    </submittedName>
</protein>
<evidence type="ECO:0000256" key="1">
    <source>
        <dbReference type="SAM" id="SignalP"/>
    </source>
</evidence>
<dbReference type="AlphaFoldDB" id="A0A168KT43"/>
<dbReference type="OrthoDB" id="2263825at2759"/>
<keyword evidence="1" id="KW-0732">Signal</keyword>
<proteinExistence type="predicted"/>
<organism evidence="2">
    <name type="scientific">Absidia glauca</name>
    <name type="common">Pin mould</name>
    <dbReference type="NCBI Taxonomy" id="4829"/>
    <lineage>
        <taxon>Eukaryota</taxon>
        <taxon>Fungi</taxon>
        <taxon>Fungi incertae sedis</taxon>
        <taxon>Mucoromycota</taxon>
        <taxon>Mucoromycotina</taxon>
        <taxon>Mucoromycetes</taxon>
        <taxon>Mucorales</taxon>
        <taxon>Cunninghamellaceae</taxon>
        <taxon>Absidia</taxon>
    </lineage>
</organism>
<feature type="chain" id="PRO_5007898571" evidence="1">
    <location>
        <begin position="23"/>
        <end position="302"/>
    </location>
</feature>
<gene>
    <name evidence="2" type="primary">ABSGL_00704.1 scaffold 913</name>
</gene>
<dbReference type="InParanoid" id="A0A168KT43"/>